<dbReference type="SUPFAM" id="SSF160369">
    <property type="entry name" value="Ribosomal protein L10-like"/>
    <property type="match status" value="1"/>
</dbReference>
<proteinExistence type="inferred from homology"/>
<dbReference type="PANTHER" id="PTHR11560">
    <property type="entry name" value="39S RIBOSOMAL PROTEIN L10, MITOCHONDRIAL"/>
    <property type="match status" value="1"/>
</dbReference>
<dbReference type="Pfam" id="PF00466">
    <property type="entry name" value="Ribosomal_L10"/>
    <property type="match status" value="1"/>
</dbReference>
<dbReference type="GO" id="GO:0006412">
    <property type="term" value="P:translation"/>
    <property type="evidence" value="ECO:0007669"/>
    <property type="project" value="UniProtKB-UniRule"/>
</dbReference>
<evidence type="ECO:0000256" key="2">
    <source>
        <dbReference type="ARBA" id="ARBA00008889"/>
    </source>
</evidence>
<evidence type="ECO:0000256" key="3">
    <source>
        <dbReference type="ARBA" id="ARBA00022980"/>
    </source>
</evidence>
<dbReference type="EMBL" id="FQTW01000007">
    <property type="protein sequence ID" value="SHE87151.1"/>
    <property type="molecule type" value="Genomic_DNA"/>
</dbReference>
<keyword evidence="6" id="KW-0699">rRNA-binding</keyword>
<dbReference type="InterPro" id="IPR022973">
    <property type="entry name" value="Ribosomal_uL10_bac"/>
</dbReference>
<dbReference type="GO" id="GO:0070180">
    <property type="term" value="F:large ribosomal subunit rRNA binding"/>
    <property type="evidence" value="ECO:0007669"/>
    <property type="project" value="UniProtKB-UniRule"/>
</dbReference>
<dbReference type="STRING" id="1155689.SAMN05444278_10753"/>
<evidence type="ECO:0000256" key="4">
    <source>
        <dbReference type="ARBA" id="ARBA00023274"/>
    </source>
</evidence>
<dbReference type="InterPro" id="IPR001790">
    <property type="entry name" value="Ribosomal_uL10"/>
</dbReference>
<dbReference type="Gene3D" id="3.30.70.1730">
    <property type="match status" value="1"/>
</dbReference>
<dbReference type="AlphaFoldDB" id="A0A1M4X0V8"/>
<evidence type="ECO:0000256" key="1">
    <source>
        <dbReference type="ARBA" id="ARBA00002633"/>
    </source>
</evidence>
<evidence type="ECO:0000313" key="7">
    <source>
        <dbReference type="EMBL" id="SHE87151.1"/>
    </source>
</evidence>
<keyword evidence="8" id="KW-1185">Reference proteome</keyword>
<dbReference type="InterPro" id="IPR047865">
    <property type="entry name" value="Ribosomal_uL10_bac_type"/>
</dbReference>
<evidence type="ECO:0000256" key="5">
    <source>
        <dbReference type="ARBA" id="ARBA00035202"/>
    </source>
</evidence>
<evidence type="ECO:0000313" key="8">
    <source>
        <dbReference type="Proteomes" id="UP000184462"/>
    </source>
</evidence>
<dbReference type="NCBIfam" id="NF000955">
    <property type="entry name" value="PRK00099.1-1"/>
    <property type="match status" value="1"/>
</dbReference>
<evidence type="ECO:0000256" key="6">
    <source>
        <dbReference type="HAMAP-Rule" id="MF_00362"/>
    </source>
</evidence>
<dbReference type="InterPro" id="IPR043141">
    <property type="entry name" value="Ribosomal_uL10-like_sf"/>
</dbReference>
<dbReference type="GO" id="GO:1990904">
    <property type="term" value="C:ribonucleoprotein complex"/>
    <property type="evidence" value="ECO:0007669"/>
    <property type="project" value="UniProtKB-KW"/>
</dbReference>
<dbReference type="HAMAP" id="MF_00362">
    <property type="entry name" value="Ribosomal_uL10"/>
    <property type="match status" value="1"/>
</dbReference>
<sequence>MTREEKAKVIEDITGHLAEAPSIYLADISGLNAGTTSDLRRACFKADVKLMVVKNTLLAKAMESSDKEFGELPSILKGNTSILLSQTGNAPAKVIKNFRKKIDKPILKGAFVDEAIYVGDDYLDTLVNIKSKEEVIGDIVSLLQSPAKNVISALKSGGSKLSGILETLSEKPE</sequence>
<dbReference type="Proteomes" id="UP000184462">
    <property type="component" value="Unassembled WGS sequence"/>
</dbReference>
<dbReference type="OrthoDB" id="1523686at2"/>
<name>A0A1M4X0V8_9FLAO</name>
<accession>A0A1M4X0V8</accession>
<dbReference type="CDD" id="cd05797">
    <property type="entry name" value="Ribosomal_L10"/>
    <property type="match status" value="1"/>
</dbReference>
<keyword evidence="6" id="KW-0694">RNA-binding</keyword>
<comment type="function">
    <text evidence="1 6">Forms part of the ribosomal stalk, playing a central role in the interaction of the ribosome with GTP-bound translation factors.</text>
</comment>
<comment type="subunit">
    <text evidence="6">Part of the ribosomal stalk of the 50S ribosomal subunit. The N-terminus interacts with L11 and the large rRNA to form the base of the stalk. The C-terminus forms an elongated spine to which L12 dimers bind in a sequential fashion forming a multimeric L10(L12)X complex.</text>
</comment>
<keyword evidence="4 6" id="KW-0687">Ribonucleoprotein</keyword>
<dbReference type="RefSeq" id="WP_073193326.1">
    <property type="nucleotide sequence ID" value="NZ_FQTW01000007.1"/>
</dbReference>
<keyword evidence="3 6" id="KW-0689">Ribosomal protein</keyword>
<comment type="similarity">
    <text evidence="2 6">Belongs to the universal ribosomal protein uL10 family.</text>
</comment>
<dbReference type="GO" id="GO:0005840">
    <property type="term" value="C:ribosome"/>
    <property type="evidence" value="ECO:0007669"/>
    <property type="project" value="UniProtKB-KW"/>
</dbReference>
<protein>
    <recommendedName>
        <fullName evidence="5 6">Large ribosomal subunit protein uL10</fullName>
    </recommendedName>
</protein>
<reference evidence="7 8" key="1">
    <citation type="submission" date="2016-11" db="EMBL/GenBank/DDBJ databases">
        <authorList>
            <person name="Jaros S."/>
            <person name="Januszkiewicz K."/>
            <person name="Wedrychowicz H."/>
        </authorList>
    </citation>
    <scope>NUCLEOTIDE SEQUENCE [LARGE SCALE GENOMIC DNA]</scope>
    <source>
        <strain evidence="7 8">DSM 25661</strain>
    </source>
</reference>
<organism evidence="7 8">
    <name type="scientific">Psychroflexus salarius</name>
    <dbReference type="NCBI Taxonomy" id="1155689"/>
    <lineage>
        <taxon>Bacteria</taxon>
        <taxon>Pseudomonadati</taxon>
        <taxon>Bacteroidota</taxon>
        <taxon>Flavobacteriia</taxon>
        <taxon>Flavobacteriales</taxon>
        <taxon>Flavobacteriaceae</taxon>
        <taxon>Psychroflexus</taxon>
    </lineage>
</organism>
<gene>
    <name evidence="6" type="primary">rplJ</name>
    <name evidence="7" type="ORF">SAMN05444278_10753</name>
</gene>